<dbReference type="STRING" id="464029.SAMN02982989_3292"/>
<organism evidence="5 6">
    <name type="scientific">Xaviernesmea oryzae</name>
    <dbReference type="NCBI Taxonomy" id="464029"/>
    <lineage>
        <taxon>Bacteria</taxon>
        <taxon>Pseudomonadati</taxon>
        <taxon>Pseudomonadota</taxon>
        <taxon>Alphaproteobacteria</taxon>
        <taxon>Hyphomicrobiales</taxon>
        <taxon>Rhizobiaceae</taxon>
        <taxon>Rhizobium/Agrobacterium group</taxon>
        <taxon>Xaviernesmea</taxon>
    </lineage>
</organism>
<protein>
    <submittedName>
        <fullName evidence="5">Hydroxypyruvate isomerase</fullName>
    </submittedName>
</protein>
<gene>
    <name evidence="5" type="ORF">SAMN02982989_3292</name>
</gene>
<feature type="domain" description="Xylose isomerase-like TIM barrel" evidence="4">
    <location>
        <begin position="24"/>
        <end position="258"/>
    </location>
</feature>
<accession>A0A1X7E0X3</accession>
<dbReference type="PANTHER" id="PTHR43489:SF6">
    <property type="entry name" value="HYDROXYPYRUVATE ISOMERASE-RELATED"/>
    <property type="match status" value="1"/>
</dbReference>
<evidence type="ECO:0000256" key="2">
    <source>
        <dbReference type="PIRNR" id="PIRNR006241"/>
    </source>
</evidence>
<dbReference type="EMBL" id="FXAF01000005">
    <property type="protein sequence ID" value="SMF25446.1"/>
    <property type="molecule type" value="Genomic_DNA"/>
</dbReference>
<proteinExistence type="inferred from homology"/>
<dbReference type="PANTHER" id="PTHR43489">
    <property type="entry name" value="ISOMERASE"/>
    <property type="match status" value="1"/>
</dbReference>
<dbReference type="InterPro" id="IPR036237">
    <property type="entry name" value="Xyl_isomerase-like_sf"/>
</dbReference>
<dbReference type="GO" id="GO:0046487">
    <property type="term" value="P:glyoxylate metabolic process"/>
    <property type="evidence" value="ECO:0007669"/>
    <property type="project" value="TreeGrafter"/>
</dbReference>
<evidence type="ECO:0000313" key="5">
    <source>
        <dbReference type="EMBL" id="SMF25446.1"/>
    </source>
</evidence>
<evidence type="ECO:0000313" key="6">
    <source>
        <dbReference type="Proteomes" id="UP000192903"/>
    </source>
</evidence>
<dbReference type="PIRSF" id="PIRSF006241">
    <property type="entry name" value="HyI"/>
    <property type="match status" value="1"/>
</dbReference>
<dbReference type="InterPro" id="IPR026040">
    <property type="entry name" value="HyI-like"/>
</dbReference>
<keyword evidence="6" id="KW-1185">Reference proteome</keyword>
<dbReference type="OrthoDB" id="9786584at2"/>
<dbReference type="Gene3D" id="3.20.20.150">
    <property type="entry name" value="Divalent-metal-dependent TIM barrel enzymes"/>
    <property type="match status" value="1"/>
</dbReference>
<dbReference type="RefSeq" id="WP_085421432.1">
    <property type="nucleotide sequence ID" value="NZ_FXAF01000005.1"/>
</dbReference>
<dbReference type="SUPFAM" id="SSF51658">
    <property type="entry name" value="Xylose isomerase-like"/>
    <property type="match status" value="1"/>
</dbReference>
<dbReference type="InterPro" id="IPR013022">
    <property type="entry name" value="Xyl_isomerase-like_TIM-brl"/>
</dbReference>
<dbReference type="GO" id="GO:0008903">
    <property type="term" value="F:hydroxypyruvate isomerase activity"/>
    <property type="evidence" value="ECO:0007669"/>
    <property type="project" value="TreeGrafter"/>
</dbReference>
<evidence type="ECO:0000256" key="1">
    <source>
        <dbReference type="ARBA" id="ARBA00023235"/>
    </source>
</evidence>
<dbReference type="Pfam" id="PF01261">
    <property type="entry name" value="AP_endonuc_2"/>
    <property type="match status" value="1"/>
</dbReference>
<name>A0A1X7E0X3_9HYPH</name>
<evidence type="ECO:0000256" key="3">
    <source>
        <dbReference type="PIRSR" id="PIRSR006241-50"/>
    </source>
</evidence>
<reference evidence="6" key="1">
    <citation type="submission" date="2017-04" db="EMBL/GenBank/DDBJ databases">
        <authorList>
            <person name="Varghese N."/>
            <person name="Submissions S."/>
        </authorList>
    </citation>
    <scope>NUCLEOTIDE SEQUENCE [LARGE SCALE GENOMIC DNA]</scope>
    <source>
        <strain evidence="6">B4P</strain>
    </source>
</reference>
<feature type="active site" description="Proton donor/acceptor" evidence="3">
    <location>
        <position position="243"/>
    </location>
</feature>
<keyword evidence="1 2" id="KW-0413">Isomerase</keyword>
<evidence type="ECO:0000259" key="4">
    <source>
        <dbReference type="Pfam" id="PF01261"/>
    </source>
</evidence>
<feature type="active site" description="Proton donor/acceptor" evidence="3">
    <location>
        <position position="146"/>
    </location>
</feature>
<keyword evidence="5" id="KW-0670">Pyruvate</keyword>
<dbReference type="InterPro" id="IPR050417">
    <property type="entry name" value="Sugar_Epim/Isomerase"/>
</dbReference>
<dbReference type="AlphaFoldDB" id="A0A1X7E0X3"/>
<dbReference type="Proteomes" id="UP000192903">
    <property type="component" value="Unassembled WGS sequence"/>
</dbReference>
<sequence length="263" mass="28432">MKTKYGYSAHVGYLFQDLPFADRFAAAKTYGFEAVEFPSPYHVSPNTMAQLLEDNDLAYVQFGLHAGDPAKGEKGIGIFPQRVSEFIDSVGAGLEYAQAIGVRLVHAMAGVLPQEDRRREHWDCYVSNLVFAADMAAERGMDILIEPMSPAAVPGYYIDTPEVALKAAREAGKANIRLLVDVFHTASVGLNVAEEIRRCAGLIAHVHLSDLPGRHEPGSGMLDFGAIYAALSDIRYSGRLGCEYVPAGDTVAGLGWMNGLLPA</sequence>
<comment type="similarity">
    <text evidence="2">Belongs to the hyi family.</text>
</comment>